<reference evidence="1" key="1">
    <citation type="journal article" date="2020" name="Stud. Mycol.">
        <title>101 Dothideomycetes genomes: a test case for predicting lifestyles and emergence of pathogens.</title>
        <authorList>
            <person name="Haridas S."/>
            <person name="Albert R."/>
            <person name="Binder M."/>
            <person name="Bloem J."/>
            <person name="Labutti K."/>
            <person name="Salamov A."/>
            <person name="Andreopoulos B."/>
            <person name="Baker S."/>
            <person name="Barry K."/>
            <person name="Bills G."/>
            <person name="Bluhm B."/>
            <person name="Cannon C."/>
            <person name="Castanera R."/>
            <person name="Culley D."/>
            <person name="Daum C."/>
            <person name="Ezra D."/>
            <person name="Gonzalez J."/>
            <person name="Henrissat B."/>
            <person name="Kuo A."/>
            <person name="Liang C."/>
            <person name="Lipzen A."/>
            <person name="Lutzoni F."/>
            <person name="Magnuson J."/>
            <person name="Mondo S."/>
            <person name="Nolan M."/>
            <person name="Ohm R."/>
            <person name="Pangilinan J."/>
            <person name="Park H.-J."/>
            <person name="Ramirez L."/>
            <person name="Alfaro M."/>
            <person name="Sun H."/>
            <person name="Tritt A."/>
            <person name="Yoshinaga Y."/>
            <person name="Zwiers L.-H."/>
            <person name="Turgeon B."/>
            <person name="Goodwin S."/>
            <person name="Spatafora J."/>
            <person name="Crous P."/>
            <person name="Grigoriev I."/>
        </authorList>
    </citation>
    <scope>NUCLEOTIDE SEQUENCE</scope>
    <source>
        <strain evidence="1">ATCC 200398</strain>
    </source>
</reference>
<dbReference type="Proteomes" id="UP000799755">
    <property type="component" value="Unassembled WGS sequence"/>
</dbReference>
<sequence>MDITSKAQELIYACTLAVRIFLVPREDVRAMPLWGNACGIATWASATLAAAPLGFLSARSIHRVERPIRPRDAHALAKVMKYCKDDLLGPTDPHVRYSSVLDLGMNNGYTRLSQVYFPFKIGIKSDLLILFSRGYQHSPTYPTSQFSQTFAKLATEVPQCTRFRCINLTKSHQVTQFLMGLALLICPQISLLPNILSFNDVIKNHINSSPISYTPNEKFNLALPHSK</sequence>
<gene>
    <name evidence="1" type="ORF">BDR25DRAFT_362705</name>
</gene>
<accession>A0ACB6Q9F6</accession>
<evidence type="ECO:0000313" key="2">
    <source>
        <dbReference type="Proteomes" id="UP000799755"/>
    </source>
</evidence>
<comment type="caution">
    <text evidence="1">The sequence shown here is derived from an EMBL/GenBank/DDBJ whole genome shotgun (WGS) entry which is preliminary data.</text>
</comment>
<keyword evidence="2" id="KW-1185">Reference proteome</keyword>
<evidence type="ECO:0000313" key="1">
    <source>
        <dbReference type="EMBL" id="KAF2463539.1"/>
    </source>
</evidence>
<dbReference type="EMBL" id="MU003549">
    <property type="protein sequence ID" value="KAF2463539.1"/>
    <property type="molecule type" value="Genomic_DNA"/>
</dbReference>
<name>A0ACB6Q9F6_9PLEO</name>
<proteinExistence type="predicted"/>
<protein>
    <submittedName>
        <fullName evidence="1">Uncharacterized protein</fullName>
    </submittedName>
</protein>
<organism evidence="1 2">
    <name type="scientific">Lindgomyces ingoldianus</name>
    <dbReference type="NCBI Taxonomy" id="673940"/>
    <lineage>
        <taxon>Eukaryota</taxon>
        <taxon>Fungi</taxon>
        <taxon>Dikarya</taxon>
        <taxon>Ascomycota</taxon>
        <taxon>Pezizomycotina</taxon>
        <taxon>Dothideomycetes</taxon>
        <taxon>Pleosporomycetidae</taxon>
        <taxon>Pleosporales</taxon>
        <taxon>Lindgomycetaceae</taxon>
        <taxon>Lindgomyces</taxon>
    </lineage>
</organism>